<dbReference type="PANTHER" id="PTHR21600:SF44">
    <property type="entry name" value="RIBOSOMAL LARGE SUBUNIT PSEUDOURIDINE SYNTHASE D"/>
    <property type="match status" value="1"/>
</dbReference>
<dbReference type="EMBL" id="FTNC01000011">
    <property type="protein sequence ID" value="SIQ99270.1"/>
    <property type="molecule type" value="Genomic_DNA"/>
</dbReference>
<dbReference type="GO" id="GO:0120159">
    <property type="term" value="F:rRNA pseudouridine synthase activity"/>
    <property type="evidence" value="ECO:0007669"/>
    <property type="project" value="UniProtKB-ARBA"/>
</dbReference>
<organism evidence="9 10">
    <name type="scientific">Halanaerobium kushneri</name>
    <dbReference type="NCBI Taxonomy" id="56779"/>
    <lineage>
        <taxon>Bacteria</taxon>
        <taxon>Bacillati</taxon>
        <taxon>Bacillota</taxon>
        <taxon>Clostridia</taxon>
        <taxon>Halanaerobiales</taxon>
        <taxon>Halanaerobiaceae</taxon>
        <taxon>Halanaerobium</taxon>
    </lineage>
</organism>
<evidence type="ECO:0000256" key="5">
    <source>
        <dbReference type="PIRSR" id="PIRSR606225-1"/>
    </source>
</evidence>
<dbReference type="GO" id="GO:0003723">
    <property type="term" value="F:RNA binding"/>
    <property type="evidence" value="ECO:0007669"/>
    <property type="project" value="UniProtKB-KW"/>
</dbReference>
<reference evidence="10" key="1">
    <citation type="submission" date="2017-01" db="EMBL/GenBank/DDBJ databases">
        <authorList>
            <person name="Varghese N."/>
            <person name="Submissions S."/>
        </authorList>
    </citation>
    <scope>NUCLEOTIDE SEQUENCE [LARGE SCALE GENOMIC DNA]</scope>
    <source>
        <strain evidence="10">ATCC 700103</strain>
    </source>
</reference>
<dbReference type="CDD" id="cd02869">
    <property type="entry name" value="PseudoU_synth_RluA_like"/>
    <property type="match status" value="1"/>
</dbReference>
<feature type="domain" description="RNA-binding S4" evidence="8">
    <location>
        <begin position="15"/>
        <end position="76"/>
    </location>
</feature>
<evidence type="ECO:0000259" key="8">
    <source>
        <dbReference type="SMART" id="SM00363"/>
    </source>
</evidence>
<evidence type="ECO:0000256" key="2">
    <source>
        <dbReference type="ARBA" id="ARBA00010876"/>
    </source>
</evidence>
<sequence length="303" mass="34786">MKEYSLEVEKKDQGKRIDKYLTAEISELSRSFIQKLIEAEEITVNGHSVEKSYGINVGDFVKVKVKEKDAKVKAVEMELDIVYEDQDIIVINKEVDRVVHPAPGHYNDTVVNALLAYVDNLSAINGVKRPGIVHRLDKDTSGLLIVAKNDRSHKNLAQQFKKRRVEKYYYALIEGNLAYEKGKIDAPIGRDPNDRKKMAVRKRNSKNAVSRFKIIEEFKNYTLVEVKIETGRTHQIRVHFSYLGHPIVGDKKYGSKNSLKAERQLLHAKRLIINHPVSGEKMEFEAELKSDFKDVLAELRKEN</sequence>
<dbReference type="InterPro" id="IPR006225">
    <property type="entry name" value="PsdUridine_synth_RluC/D"/>
</dbReference>
<dbReference type="InterPro" id="IPR050188">
    <property type="entry name" value="RluA_PseudoU_synthase"/>
</dbReference>
<dbReference type="PROSITE" id="PS01129">
    <property type="entry name" value="PSI_RLU"/>
    <property type="match status" value="1"/>
</dbReference>
<dbReference type="Pfam" id="PF00849">
    <property type="entry name" value="PseudoU_synth_2"/>
    <property type="match status" value="1"/>
</dbReference>
<dbReference type="InterPro" id="IPR020103">
    <property type="entry name" value="PsdUridine_synth_cat_dom_sf"/>
</dbReference>
<comment type="function">
    <text evidence="7">Responsible for synthesis of pseudouridine from uracil.</text>
</comment>
<dbReference type="CDD" id="cd00165">
    <property type="entry name" value="S4"/>
    <property type="match status" value="1"/>
</dbReference>
<dbReference type="InterPro" id="IPR006224">
    <property type="entry name" value="PsdUridine_synth_RluA-like_CS"/>
</dbReference>
<dbReference type="AlphaFoldDB" id="A0A1N6XAI1"/>
<dbReference type="SUPFAM" id="SSF55174">
    <property type="entry name" value="Alpha-L RNA-binding motif"/>
    <property type="match status" value="1"/>
</dbReference>
<proteinExistence type="inferred from homology"/>
<comment type="similarity">
    <text evidence="2 7">Belongs to the pseudouridine synthase RluA family.</text>
</comment>
<protein>
    <recommendedName>
        <fullName evidence="7">Pseudouridine synthase</fullName>
        <ecNumber evidence="7">5.4.99.-</ecNumber>
    </recommendedName>
</protein>
<evidence type="ECO:0000256" key="7">
    <source>
        <dbReference type="RuleBase" id="RU362028"/>
    </source>
</evidence>
<evidence type="ECO:0000313" key="9">
    <source>
        <dbReference type="EMBL" id="SIQ99270.1"/>
    </source>
</evidence>
<name>A0A1N6XAI1_9FIRM</name>
<evidence type="ECO:0000256" key="1">
    <source>
        <dbReference type="ARBA" id="ARBA00000073"/>
    </source>
</evidence>
<dbReference type="Gene3D" id="3.30.2350.10">
    <property type="entry name" value="Pseudouridine synthase"/>
    <property type="match status" value="1"/>
</dbReference>
<dbReference type="NCBIfam" id="TIGR00005">
    <property type="entry name" value="rluA_subfam"/>
    <property type="match status" value="1"/>
</dbReference>
<dbReference type="OrthoDB" id="9807829at2"/>
<keyword evidence="4 7" id="KW-0413">Isomerase</keyword>
<dbReference type="Proteomes" id="UP000185669">
    <property type="component" value="Unassembled WGS sequence"/>
</dbReference>
<dbReference type="SUPFAM" id="SSF55120">
    <property type="entry name" value="Pseudouridine synthase"/>
    <property type="match status" value="1"/>
</dbReference>
<dbReference type="GO" id="GO:0000455">
    <property type="term" value="P:enzyme-directed rRNA pseudouridine synthesis"/>
    <property type="evidence" value="ECO:0007669"/>
    <property type="project" value="TreeGrafter"/>
</dbReference>
<dbReference type="Pfam" id="PF01479">
    <property type="entry name" value="S4"/>
    <property type="match status" value="1"/>
</dbReference>
<dbReference type="InterPro" id="IPR036986">
    <property type="entry name" value="S4_RNA-bd_sf"/>
</dbReference>
<accession>A0A1N6XAI1</accession>
<dbReference type="Gene3D" id="3.10.290.10">
    <property type="entry name" value="RNA-binding S4 domain"/>
    <property type="match status" value="1"/>
</dbReference>
<evidence type="ECO:0000313" key="10">
    <source>
        <dbReference type="Proteomes" id="UP000185669"/>
    </source>
</evidence>
<dbReference type="PROSITE" id="PS50889">
    <property type="entry name" value="S4"/>
    <property type="match status" value="1"/>
</dbReference>
<keyword evidence="3 6" id="KW-0694">RNA-binding</keyword>
<dbReference type="EC" id="5.4.99.-" evidence="7"/>
<dbReference type="InterPro" id="IPR002942">
    <property type="entry name" value="S4_RNA-bd"/>
</dbReference>
<dbReference type="PANTHER" id="PTHR21600">
    <property type="entry name" value="MITOCHONDRIAL RNA PSEUDOURIDINE SYNTHASE"/>
    <property type="match status" value="1"/>
</dbReference>
<dbReference type="RefSeq" id="WP_076545067.1">
    <property type="nucleotide sequence ID" value="NZ_FTNC01000011.1"/>
</dbReference>
<gene>
    <name evidence="9" type="ORF">SAMN05421834_11137</name>
</gene>
<evidence type="ECO:0000256" key="4">
    <source>
        <dbReference type="ARBA" id="ARBA00023235"/>
    </source>
</evidence>
<dbReference type="FunFam" id="3.30.2350.10:FF:000006">
    <property type="entry name" value="Pseudouridine synthase"/>
    <property type="match status" value="1"/>
</dbReference>
<dbReference type="InterPro" id="IPR006145">
    <property type="entry name" value="PsdUridine_synth_RsuA/RluA"/>
</dbReference>
<dbReference type="SMART" id="SM00363">
    <property type="entry name" value="S4"/>
    <property type="match status" value="1"/>
</dbReference>
<evidence type="ECO:0000256" key="3">
    <source>
        <dbReference type="ARBA" id="ARBA00022884"/>
    </source>
</evidence>
<comment type="catalytic activity">
    <reaction evidence="1 7">
        <text>a uridine in RNA = a pseudouridine in RNA</text>
        <dbReference type="Rhea" id="RHEA:48348"/>
        <dbReference type="Rhea" id="RHEA-COMP:12068"/>
        <dbReference type="Rhea" id="RHEA-COMP:12069"/>
        <dbReference type="ChEBI" id="CHEBI:65314"/>
        <dbReference type="ChEBI" id="CHEBI:65315"/>
    </reaction>
</comment>
<dbReference type="STRING" id="56779.SAMN05421834_11137"/>
<feature type="active site" evidence="5">
    <location>
        <position position="137"/>
    </location>
</feature>
<keyword evidence="10" id="KW-1185">Reference proteome</keyword>
<evidence type="ECO:0000256" key="6">
    <source>
        <dbReference type="PROSITE-ProRule" id="PRU00182"/>
    </source>
</evidence>